<evidence type="ECO:0000256" key="2">
    <source>
        <dbReference type="ARBA" id="ARBA00022840"/>
    </source>
</evidence>
<name>A0ABT9C9S8_9BACL</name>
<dbReference type="PROSITE" id="PS51192">
    <property type="entry name" value="HELICASE_ATP_BIND_1"/>
    <property type="match status" value="1"/>
</dbReference>
<dbReference type="InterPro" id="IPR011545">
    <property type="entry name" value="DEAD/DEAH_box_helicase_dom"/>
</dbReference>
<organism evidence="4 5">
    <name type="scientific">Paenibacillus lacisoli</name>
    <dbReference type="NCBI Taxonomy" id="3064525"/>
    <lineage>
        <taxon>Bacteria</taxon>
        <taxon>Bacillati</taxon>
        <taxon>Bacillota</taxon>
        <taxon>Bacilli</taxon>
        <taxon>Bacillales</taxon>
        <taxon>Paenibacillaceae</taxon>
        <taxon>Paenibacillus</taxon>
    </lineage>
</organism>
<keyword evidence="2" id="KW-0067">ATP-binding</keyword>
<evidence type="ECO:0000313" key="4">
    <source>
        <dbReference type="EMBL" id="MDO7905333.1"/>
    </source>
</evidence>
<feature type="domain" description="Helicase ATP-binding" evidence="3">
    <location>
        <begin position="181"/>
        <end position="452"/>
    </location>
</feature>
<keyword evidence="5" id="KW-1185">Reference proteome</keyword>
<dbReference type="InterPro" id="IPR027417">
    <property type="entry name" value="P-loop_NTPase"/>
</dbReference>
<dbReference type="PANTHER" id="PTHR47957:SF3">
    <property type="entry name" value="ATP-DEPENDENT HELICASE HRQ1"/>
    <property type="match status" value="1"/>
</dbReference>
<dbReference type="Pfam" id="PF00270">
    <property type="entry name" value="DEAD"/>
    <property type="match status" value="1"/>
</dbReference>
<dbReference type="SMART" id="SM00487">
    <property type="entry name" value="DEXDc"/>
    <property type="match status" value="1"/>
</dbReference>
<dbReference type="InterPro" id="IPR014001">
    <property type="entry name" value="Helicase_ATP-bd"/>
</dbReference>
<dbReference type="Pfam" id="PF00271">
    <property type="entry name" value="Helicase_C"/>
    <property type="match status" value="1"/>
</dbReference>
<proteinExistence type="predicted"/>
<gene>
    <name evidence="4" type="primary">dpdJ</name>
    <name evidence="4" type="ORF">Q5741_02765</name>
</gene>
<dbReference type="Proteomes" id="UP001240171">
    <property type="component" value="Unassembled WGS sequence"/>
</dbReference>
<dbReference type="Gene3D" id="3.40.50.300">
    <property type="entry name" value="P-loop containing nucleotide triphosphate hydrolases"/>
    <property type="match status" value="3"/>
</dbReference>
<keyword evidence="1" id="KW-0547">Nucleotide-binding</keyword>
<protein>
    <submittedName>
        <fullName evidence="4">Protein DpdJ</fullName>
    </submittedName>
</protein>
<dbReference type="PANTHER" id="PTHR47957">
    <property type="entry name" value="ATP-DEPENDENT HELICASE HRQ1"/>
    <property type="match status" value="1"/>
</dbReference>
<accession>A0ABT9C9S8</accession>
<dbReference type="NCBIfam" id="NF041067">
    <property type="entry name" value="DpdJ"/>
    <property type="match status" value="1"/>
</dbReference>
<evidence type="ECO:0000259" key="3">
    <source>
        <dbReference type="PROSITE" id="PS51192"/>
    </source>
</evidence>
<comment type="caution">
    <text evidence="4">The sequence shown here is derived from an EMBL/GenBank/DDBJ whole genome shotgun (WGS) entry which is preliminary data.</text>
</comment>
<evidence type="ECO:0000313" key="5">
    <source>
        <dbReference type="Proteomes" id="UP001240171"/>
    </source>
</evidence>
<reference evidence="4 5" key="1">
    <citation type="submission" date="2023-07" db="EMBL/GenBank/DDBJ databases">
        <title>Paenibacillus sp. JX-17 nov. isolated from soil.</title>
        <authorList>
            <person name="Wan Y."/>
            <person name="Liu B."/>
        </authorList>
    </citation>
    <scope>NUCLEOTIDE SEQUENCE [LARGE SCALE GENOMIC DNA]</scope>
    <source>
        <strain evidence="4 5">JX-17</strain>
    </source>
</reference>
<dbReference type="SUPFAM" id="SSF52540">
    <property type="entry name" value="P-loop containing nucleoside triphosphate hydrolases"/>
    <property type="match status" value="1"/>
</dbReference>
<sequence length="1496" mass="171117">MARSRFDLLCEELLSQIERKENQLLEWGFIGGSIDANEVLEPIIEQPPSKVLSLLIDELGIDTSSIPAIIENLQDRKLMFPVPPNRFRTRYAEAFRLLLLLKQRFSAKDWQSGRNLVSHVKPLLSYRKYPKRDQRMAEILYYLGSLQIDNRTQQAVRALLRDGEFELASFQVRSLRHLLQWTRHPKDQATIIGAGTGSGKTKAFYLPVFSHLTALLERDPRTWTKVFGIYPRVELLKDQFREAVAEIKALQDHCTSLNIRSLTIGVYYGDTPQTADDVIHSRYRKWKRQDNGYVCPSLSCPACGSAMIWDEKDVQWEIKHGGTGEKERLTCEDPACGFHIGSGQIILTRKRMIAHPPDVLFTSTEMLNRKLTNIVERRLFGVDSIEPPLFVLMDEVHIYEGVSGAHVAYLLRRWRKQMRRGTRGTHFVGLSATLSNPKSFFSQLTGLSEELVTYITPEEDEMVSEGIEYNLIVRGDPFSATSILSTSVQTAMLIGRILDPLEDDVSRGAIGSKLFGFTDKLDVINRWYHIEVDAEKYKTLSQYRDLDLFQDVYDGTVAAQVALGQLWTIPKIIDKNSLRQPLTLDITSSQHKGVKDTAKLVIATSTLEVGYNDTKVGAVIQHKAPRNLASFLQRKGRAGRSRGMRPWTIVVTSAYGRDRYVYDYPEQLFQPTLNDLSLPLRNSYVQRIQLAFTLLEYLTGKLAAVNSSVDLRYLLTEEGSKRNPRENRFITNELKRLLNGDDEEWLAYATDAILVSEAELMRLLWTPPRSFWFELLPTLYLQLSSNYALADDEEKREPLRGFIPQTLFTALDVSELMFLVPNGKEESLGLVPGMIEFAPGNVSKRFVNAEWITEAHWITSETGMIDLDGEDLKAKHITEVPVLDDMGNEMNLPICEPYLIKLQQIPTDVSDRSTGFYDWGTHIRPSTEAGIDTRITWHTESALAPLLKQAISYTSEENNYVVFTRYSARVNSELKYKKSELGSVSRIFEFTYEQKPAALGFQRYVDALAFEIHDYDLAPLFNHEQWDRIAEESIPTFYAHLARTNDEIAARLNSFEIEWLTQIILSSVLAAAVSRQGSLSEAIQEFKEKAEAISKRTLQVIFHSTIVDAGDQDRDHAEDSKVLLNLYSLIQDKELMDLFLQLLEPLSGDLRQNAAFSEWVNATVTTTLAAAIYRALGEMLPEVNVEDLLVDIQDNWIYLSETESGGLGIISKLAGVMRHSTGKFEEYVMKSLHTCERNKVTTSLKAVLPLLEEWPLQEIVAQIRQERRVEQQQELLEQLLDTLERAGIPPKREFVISLVAKYLRSHSTTELDCFTRELHKLWHEESRRIGCHISANIFAVACLRLDHIAEQADVLLGLVGSDEEQQQKQRYLFIESLLLSDCHESCPECLELYSPFQKFMKPSRIITEHLLKPVYTTIHYAETDWKARVEDAMGRGSRVKLIVSYEDRVHLQQEMLQLLNSPIETEFEVFFPYINSVHNHGMDWHYDLRVREVSHA</sequence>
<dbReference type="EMBL" id="JAUQTB010000001">
    <property type="protein sequence ID" value="MDO7905333.1"/>
    <property type="molecule type" value="Genomic_DNA"/>
</dbReference>
<dbReference type="InterPro" id="IPR001650">
    <property type="entry name" value="Helicase_C-like"/>
</dbReference>
<dbReference type="RefSeq" id="WP_305022504.1">
    <property type="nucleotide sequence ID" value="NZ_JAUQTB010000001.1"/>
</dbReference>
<evidence type="ECO:0000256" key="1">
    <source>
        <dbReference type="ARBA" id="ARBA00022741"/>
    </source>
</evidence>